<keyword evidence="1 6" id="KW-0597">Phosphoprotein</keyword>
<evidence type="ECO:0000259" key="8">
    <source>
        <dbReference type="PROSITE" id="PS50110"/>
    </source>
</evidence>
<protein>
    <submittedName>
        <fullName evidence="10">Two-component system, OmpR family, response regulator</fullName>
    </submittedName>
</protein>
<dbReference type="GO" id="GO:0032993">
    <property type="term" value="C:protein-DNA complex"/>
    <property type="evidence" value="ECO:0007669"/>
    <property type="project" value="TreeGrafter"/>
</dbReference>
<dbReference type="STRING" id="564137.SAMN04488238_105204"/>
<dbReference type="GO" id="GO:0000156">
    <property type="term" value="F:phosphorelay response regulator activity"/>
    <property type="evidence" value="ECO:0007669"/>
    <property type="project" value="TreeGrafter"/>
</dbReference>
<evidence type="ECO:0000256" key="2">
    <source>
        <dbReference type="ARBA" id="ARBA00023012"/>
    </source>
</evidence>
<evidence type="ECO:0000256" key="6">
    <source>
        <dbReference type="PROSITE-ProRule" id="PRU00169"/>
    </source>
</evidence>
<dbReference type="GO" id="GO:0006355">
    <property type="term" value="P:regulation of DNA-templated transcription"/>
    <property type="evidence" value="ECO:0007669"/>
    <property type="project" value="InterPro"/>
</dbReference>
<sequence length="222" mass="24330">MKVLLIEDDRALASQIAEALSDAGYTVEAAHDGEAGEFLGATETIGAAVLDLGLPGMDGIEVLRRWRAEGHSFPVLILTARDAWADKVAGFRAGADDYVLKPFRMEEVVLRLGTLIRRAAGHATSELIAGGLVLDMATALVTLDGMPLKLTAFEGKLLRFLLLQKGRVVSRTELSEHMYDRDTDRDFRSMEVVIGRLRRKIGEARIETRRGEGYRLLPGDPA</sequence>
<evidence type="ECO:0000259" key="9">
    <source>
        <dbReference type="PROSITE" id="PS51755"/>
    </source>
</evidence>
<dbReference type="EMBL" id="FNOM01000005">
    <property type="protein sequence ID" value="SDX10898.1"/>
    <property type="molecule type" value="Genomic_DNA"/>
</dbReference>
<feature type="domain" description="Response regulatory" evidence="8">
    <location>
        <begin position="2"/>
        <end position="116"/>
    </location>
</feature>
<dbReference type="Gene3D" id="6.10.250.690">
    <property type="match status" value="1"/>
</dbReference>
<evidence type="ECO:0000256" key="5">
    <source>
        <dbReference type="ARBA" id="ARBA00023163"/>
    </source>
</evidence>
<feature type="modified residue" description="4-aspartylphosphate" evidence="6">
    <location>
        <position position="51"/>
    </location>
</feature>
<dbReference type="PROSITE" id="PS51755">
    <property type="entry name" value="OMPR_PHOB"/>
    <property type="match status" value="1"/>
</dbReference>
<dbReference type="PANTHER" id="PTHR48111">
    <property type="entry name" value="REGULATOR OF RPOS"/>
    <property type="match status" value="1"/>
</dbReference>
<dbReference type="Gene3D" id="1.10.10.10">
    <property type="entry name" value="Winged helix-like DNA-binding domain superfamily/Winged helix DNA-binding domain"/>
    <property type="match status" value="1"/>
</dbReference>
<gene>
    <name evidence="10" type="ORF">SAMN04488238_105204</name>
</gene>
<evidence type="ECO:0000256" key="4">
    <source>
        <dbReference type="ARBA" id="ARBA00023125"/>
    </source>
</evidence>
<dbReference type="AlphaFoldDB" id="A0A1H2Z1L0"/>
<dbReference type="Proteomes" id="UP000198539">
    <property type="component" value="Unassembled WGS sequence"/>
</dbReference>
<dbReference type="InterPro" id="IPR039420">
    <property type="entry name" value="WalR-like"/>
</dbReference>
<feature type="domain" description="OmpR/PhoB-type" evidence="9">
    <location>
        <begin position="124"/>
        <end position="218"/>
    </location>
</feature>
<accession>A0A1H2Z1L0</accession>
<keyword evidence="5" id="KW-0804">Transcription</keyword>
<dbReference type="InterPro" id="IPR001789">
    <property type="entry name" value="Sig_transdc_resp-reg_receiver"/>
</dbReference>
<feature type="DNA-binding region" description="OmpR/PhoB-type" evidence="7">
    <location>
        <begin position="124"/>
        <end position="218"/>
    </location>
</feature>
<dbReference type="SUPFAM" id="SSF52172">
    <property type="entry name" value="CheY-like"/>
    <property type="match status" value="1"/>
</dbReference>
<dbReference type="FunFam" id="3.40.50.2300:FF:000002">
    <property type="entry name" value="DNA-binding response regulator PhoP"/>
    <property type="match status" value="1"/>
</dbReference>
<dbReference type="CDD" id="cd00383">
    <property type="entry name" value="trans_reg_C"/>
    <property type="match status" value="1"/>
</dbReference>
<organism evidence="10 11">
    <name type="scientific">Roseicitreum antarcticum</name>
    <dbReference type="NCBI Taxonomy" id="564137"/>
    <lineage>
        <taxon>Bacteria</taxon>
        <taxon>Pseudomonadati</taxon>
        <taxon>Pseudomonadota</taxon>
        <taxon>Alphaproteobacteria</taxon>
        <taxon>Rhodobacterales</taxon>
        <taxon>Paracoccaceae</taxon>
        <taxon>Roseicitreum</taxon>
    </lineage>
</organism>
<evidence type="ECO:0000313" key="10">
    <source>
        <dbReference type="EMBL" id="SDX10898.1"/>
    </source>
</evidence>
<evidence type="ECO:0000256" key="7">
    <source>
        <dbReference type="PROSITE-ProRule" id="PRU01091"/>
    </source>
</evidence>
<keyword evidence="3" id="KW-0805">Transcription regulation</keyword>
<dbReference type="GO" id="GO:0000976">
    <property type="term" value="F:transcription cis-regulatory region binding"/>
    <property type="evidence" value="ECO:0007669"/>
    <property type="project" value="TreeGrafter"/>
</dbReference>
<dbReference type="CDD" id="cd19934">
    <property type="entry name" value="REC_OmpR_EcPhoP-like"/>
    <property type="match status" value="1"/>
</dbReference>
<dbReference type="Gene3D" id="3.40.50.2300">
    <property type="match status" value="1"/>
</dbReference>
<name>A0A1H2Z1L0_9RHOB</name>
<dbReference type="SMART" id="SM00448">
    <property type="entry name" value="REC"/>
    <property type="match status" value="1"/>
</dbReference>
<dbReference type="GO" id="GO:0005829">
    <property type="term" value="C:cytosol"/>
    <property type="evidence" value="ECO:0007669"/>
    <property type="project" value="TreeGrafter"/>
</dbReference>
<proteinExistence type="predicted"/>
<dbReference type="RefSeq" id="WP_176847062.1">
    <property type="nucleotide sequence ID" value="NZ_CP061502.1"/>
</dbReference>
<keyword evidence="2" id="KW-0902">Two-component regulatory system</keyword>
<dbReference type="PROSITE" id="PS50110">
    <property type="entry name" value="RESPONSE_REGULATORY"/>
    <property type="match status" value="1"/>
</dbReference>
<keyword evidence="11" id="KW-1185">Reference proteome</keyword>
<dbReference type="InterPro" id="IPR001867">
    <property type="entry name" value="OmpR/PhoB-type_DNA-bd"/>
</dbReference>
<dbReference type="InterPro" id="IPR036388">
    <property type="entry name" value="WH-like_DNA-bd_sf"/>
</dbReference>
<evidence type="ECO:0000256" key="3">
    <source>
        <dbReference type="ARBA" id="ARBA00023015"/>
    </source>
</evidence>
<dbReference type="Pfam" id="PF00486">
    <property type="entry name" value="Trans_reg_C"/>
    <property type="match status" value="1"/>
</dbReference>
<evidence type="ECO:0000256" key="1">
    <source>
        <dbReference type="ARBA" id="ARBA00022553"/>
    </source>
</evidence>
<dbReference type="PANTHER" id="PTHR48111:SF37">
    <property type="entry name" value="RESPONSE REGULATOR PROTEIN CARR"/>
    <property type="match status" value="1"/>
</dbReference>
<dbReference type="SMART" id="SM00862">
    <property type="entry name" value="Trans_reg_C"/>
    <property type="match status" value="1"/>
</dbReference>
<dbReference type="InterPro" id="IPR011006">
    <property type="entry name" value="CheY-like_superfamily"/>
</dbReference>
<dbReference type="Pfam" id="PF00072">
    <property type="entry name" value="Response_reg"/>
    <property type="match status" value="1"/>
</dbReference>
<keyword evidence="4 7" id="KW-0238">DNA-binding</keyword>
<reference evidence="10 11" key="1">
    <citation type="submission" date="2016-10" db="EMBL/GenBank/DDBJ databases">
        <authorList>
            <person name="de Groot N.N."/>
        </authorList>
    </citation>
    <scope>NUCLEOTIDE SEQUENCE [LARGE SCALE GENOMIC DNA]</scope>
    <source>
        <strain evidence="10 11">CGMCC 1.8894</strain>
    </source>
</reference>
<evidence type="ECO:0000313" key="11">
    <source>
        <dbReference type="Proteomes" id="UP000198539"/>
    </source>
</evidence>